<evidence type="ECO:0000313" key="2">
    <source>
        <dbReference type="EMBL" id="EMR70913.1"/>
    </source>
</evidence>
<dbReference type="AlphaFoldDB" id="M7T237"/>
<proteinExistence type="predicted"/>
<gene>
    <name evidence="2" type="ORF">UCREL1_2055</name>
</gene>
<reference evidence="3" key="1">
    <citation type="journal article" date="2013" name="Genome Announc.">
        <title>Draft genome sequence of the grapevine dieback fungus Eutypa lata UCR-EL1.</title>
        <authorList>
            <person name="Blanco-Ulate B."/>
            <person name="Rolshausen P.E."/>
            <person name="Cantu D."/>
        </authorList>
    </citation>
    <scope>NUCLEOTIDE SEQUENCE [LARGE SCALE GENOMIC DNA]</scope>
    <source>
        <strain evidence="3">UCR-EL1</strain>
    </source>
</reference>
<keyword evidence="1" id="KW-0732">Signal</keyword>
<dbReference type="Proteomes" id="UP000012174">
    <property type="component" value="Unassembled WGS sequence"/>
</dbReference>
<accession>M7T237</accession>
<name>M7T237_EUTLA</name>
<dbReference type="HOGENOM" id="CLU_2722227_0_0_1"/>
<evidence type="ECO:0000256" key="1">
    <source>
        <dbReference type="SAM" id="SignalP"/>
    </source>
</evidence>
<sequence>MMLNAASILAFASYAVVANAQVTSLPPSLPCSSTTMCTDILKTCGTTATMTYGGLHSFPDVRGTPMPNCIDD</sequence>
<organism evidence="2 3">
    <name type="scientific">Eutypa lata (strain UCR-EL1)</name>
    <name type="common">Grapevine dieback disease fungus</name>
    <name type="synonym">Eutypa armeniacae</name>
    <dbReference type="NCBI Taxonomy" id="1287681"/>
    <lineage>
        <taxon>Eukaryota</taxon>
        <taxon>Fungi</taxon>
        <taxon>Dikarya</taxon>
        <taxon>Ascomycota</taxon>
        <taxon>Pezizomycotina</taxon>
        <taxon>Sordariomycetes</taxon>
        <taxon>Xylariomycetidae</taxon>
        <taxon>Xylariales</taxon>
        <taxon>Diatrypaceae</taxon>
        <taxon>Eutypa</taxon>
    </lineage>
</organism>
<dbReference type="KEGG" id="ela:UCREL1_2055"/>
<protein>
    <submittedName>
        <fullName evidence="2">Uncharacterized protein</fullName>
    </submittedName>
</protein>
<dbReference type="EMBL" id="KB705746">
    <property type="protein sequence ID" value="EMR70913.1"/>
    <property type="molecule type" value="Genomic_DNA"/>
</dbReference>
<feature type="signal peptide" evidence="1">
    <location>
        <begin position="1"/>
        <end position="20"/>
    </location>
</feature>
<keyword evidence="3" id="KW-1185">Reference proteome</keyword>
<feature type="chain" id="PRO_5005689229" evidence="1">
    <location>
        <begin position="21"/>
        <end position="72"/>
    </location>
</feature>
<evidence type="ECO:0000313" key="3">
    <source>
        <dbReference type="Proteomes" id="UP000012174"/>
    </source>
</evidence>